<protein>
    <recommendedName>
        <fullName evidence="1">N-acetyltransferase domain-containing protein</fullName>
    </recommendedName>
</protein>
<evidence type="ECO:0000313" key="2">
    <source>
        <dbReference type="EMBL" id="ACG78472.1"/>
    </source>
</evidence>
<dbReference type="PROSITE" id="PS51186">
    <property type="entry name" value="GNAT"/>
    <property type="match status" value="1"/>
</dbReference>
<proteinExistence type="predicted"/>
<dbReference type="SUPFAM" id="SSF55729">
    <property type="entry name" value="Acyl-CoA N-acyltransferases (Nat)"/>
    <property type="match status" value="1"/>
</dbReference>
<evidence type="ECO:0000259" key="1">
    <source>
        <dbReference type="PROSITE" id="PS51186"/>
    </source>
</evidence>
<reference evidence="2 3" key="1">
    <citation type="journal article" date="2008" name="BMC Genomics">
        <title>Complete genome of Phenylobacterium zucineum - a novel facultative intracellular bacterium isolated from human erythroleukemia cell line K562.</title>
        <authorList>
            <person name="Luo Y."/>
            <person name="Xu X."/>
            <person name="Ding Z."/>
            <person name="Liu Z."/>
            <person name="Zhang B."/>
            <person name="Yan Z."/>
            <person name="Sun J."/>
            <person name="Hu S."/>
            <person name="Hu X."/>
        </authorList>
    </citation>
    <scope>NUCLEOTIDE SEQUENCE [LARGE SCALE GENOMIC DNA]</scope>
    <source>
        <strain evidence="2 3">HLK1</strain>
    </source>
</reference>
<feature type="domain" description="N-acetyltransferase" evidence="1">
    <location>
        <begin position="203"/>
        <end position="383"/>
    </location>
</feature>
<dbReference type="RefSeq" id="WP_012522614.1">
    <property type="nucleotide sequence ID" value="NC_011144.1"/>
</dbReference>
<gene>
    <name evidence="2" type="ordered locus">PHZ_c2061</name>
</gene>
<evidence type="ECO:0000313" key="3">
    <source>
        <dbReference type="Proteomes" id="UP000001868"/>
    </source>
</evidence>
<dbReference type="Proteomes" id="UP000001868">
    <property type="component" value="Chromosome"/>
</dbReference>
<dbReference type="eggNOG" id="COG0456">
    <property type="taxonomic scope" value="Bacteria"/>
</dbReference>
<dbReference type="KEGG" id="pzu:PHZ_c2061"/>
<dbReference type="HOGENOM" id="CLU_053649_0_0_5"/>
<dbReference type="PANTHER" id="PTHR41368:SF1">
    <property type="entry name" value="PROTEIN YGHO"/>
    <property type="match status" value="1"/>
</dbReference>
<dbReference type="InterPro" id="IPR000182">
    <property type="entry name" value="GNAT_dom"/>
</dbReference>
<organism evidence="2 3">
    <name type="scientific">Phenylobacterium zucineum (strain HLK1)</name>
    <dbReference type="NCBI Taxonomy" id="450851"/>
    <lineage>
        <taxon>Bacteria</taxon>
        <taxon>Pseudomonadati</taxon>
        <taxon>Pseudomonadota</taxon>
        <taxon>Alphaproteobacteria</taxon>
        <taxon>Caulobacterales</taxon>
        <taxon>Caulobacteraceae</taxon>
        <taxon>Phenylobacterium</taxon>
    </lineage>
</organism>
<sequence length="388" mass="43267">MAYDRPASAVQVVPVASAAELERFIRVPMRLGAGDPNYIAPLLAERREALSAKGNPFFAHADVQFWLAVKDGRDVGRISAQIDHLNPQTREGYGNFGLIAAEDDAEVFAALFAAAEAWLRERGCRAALGPINLSTNEEVGLLVEGHDTPPMFMMGHDAPWTGSRIEGQGYAKARDLYAYACDVSHDLPPSILRRVRKAPPEGVVLRKLDMKRFGEEVRTLTEILNDAWSGNWGFTPTTEAETKQLANALKLVLDPDLTWFAEIDGEAAGFMVLLPNVNEAIADLRGRLAPFGWAKLLWRLKVRRVKTGRVPLMGVKRRFAGAHRGQLLPFQLIDAVVQEARRKGYQRYELSWVLEDNLPMRRICEAGGARIYKTYRLYEKALDDKGLA</sequence>
<dbReference type="Pfam" id="PF00583">
    <property type="entry name" value="Acetyltransf_1"/>
    <property type="match status" value="1"/>
</dbReference>
<dbReference type="InterPro" id="IPR016181">
    <property type="entry name" value="Acyl_CoA_acyltransferase"/>
</dbReference>
<dbReference type="PANTHER" id="PTHR41368">
    <property type="entry name" value="PROTEIN YGHO"/>
    <property type="match status" value="1"/>
</dbReference>
<keyword evidence="3" id="KW-1185">Reference proteome</keyword>
<dbReference type="OrthoDB" id="9806005at2"/>
<dbReference type="AlphaFoldDB" id="B4RE39"/>
<dbReference type="STRING" id="450851.PHZ_c2061"/>
<dbReference type="Gene3D" id="3.40.630.30">
    <property type="match status" value="1"/>
</dbReference>
<dbReference type="InterPro" id="IPR039968">
    <property type="entry name" value="BcerS-like"/>
</dbReference>
<dbReference type="EMBL" id="CP000747">
    <property type="protein sequence ID" value="ACG78472.1"/>
    <property type="molecule type" value="Genomic_DNA"/>
</dbReference>
<name>B4RE39_PHEZH</name>
<dbReference type="GO" id="GO:0016747">
    <property type="term" value="F:acyltransferase activity, transferring groups other than amino-acyl groups"/>
    <property type="evidence" value="ECO:0007669"/>
    <property type="project" value="InterPro"/>
</dbReference>
<accession>B4RE39</accession>